<keyword evidence="3" id="KW-1185">Reference proteome</keyword>
<dbReference type="EMBL" id="CAJVPS010058058">
    <property type="protein sequence ID" value="CAG8779629.1"/>
    <property type="molecule type" value="Genomic_DNA"/>
</dbReference>
<gene>
    <name evidence="2" type="ORF">ALEPTO_LOCUS14604</name>
</gene>
<feature type="region of interest" description="Disordered" evidence="1">
    <location>
        <begin position="1"/>
        <end position="20"/>
    </location>
</feature>
<dbReference type="AlphaFoldDB" id="A0A9N9P2Y5"/>
<dbReference type="OrthoDB" id="2400707at2759"/>
<sequence length="69" mass="8020">TEAEWKSEARSRGQASIQSYRSEYSTETETLWVEFTVLFDERRKREKRSPTKMYNALSGEIDLSPATLA</sequence>
<comment type="caution">
    <text evidence="2">The sequence shown here is derived from an EMBL/GenBank/DDBJ whole genome shotgun (WGS) entry which is preliminary data.</text>
</comment>
<feature type="non-terminal residue" evidence="2">
    <location>
        <position position="1"/>
    </location>
</feature>
<name>A0A9N9P2Y5_9GLOM</name>
<reference evidence="2" key="1">
    <citation type="submission" date="2021-06" db="EMBL/GenBank/DDBJ databases">
        <authorList>
            <person name="Kallberg Y."/>
            <person name="Tangrot J."/>
            <person name="Rosling A."/>
        </authorList>
    </citation>
    <scope>NUCLEOTIDE SEQUENCE</scope>
    <source>
        <strain evidence="2">FL130A</strain>
    </source>
</reference>
<organism evidence="2 3">
    <name type="scientific">Ambispora leptoticha</name>
    <dbReference type="NCBI Taxonomy" id="144679"/>
    <lineage>
        <taxon>Eukaryota</taxon>
        <taxon>Fungi</taxon>
        <taxon>Fungi incertae sedis</taxon>
        <taxon>Mucoromycota</taxon>
        <taxon>Glomeromycotina</taxon>
        <taxon>Glomeromycetes</taxon>
        <taxon>Archaeosporales</taxon>
        <taxon>Ambisporaceae</taxon>
        <taxon>Ambispora</taxon>
    </lineage>
</organism>
<feature type="compositionally biased region" description="Basic and acidic residues" evidence="1">
    <location>
        <begin position="1"/>
        <end position="11"/>
    </location>
</feature>
<protein>
    <submittedName>
        <fullName evidence="2">11645_t:CDS:1</fullName>
    </submittedName>
</protein>
<accession>A0A9N9P2Y5</accession>
<proteinExistence type="predicted"/>
<evidence type="ECO:0000313" key="3">
    <source>
        <dbReference type="Proteomes" id="UP000789508"/>
    </source>
</evidence>
<dbReference type="Proteomes" id="UP000789508">
    <property type="component" value="Unassembled WGS sequence"/>
</dbReference>
<evidence type="ECO:0000313" key="2">
    <source>
        <dbReference type="EMBL" id="CAG8779629.1"/>
    </source>
</evidence>
<feature type="non-terminal residue" evidence="2">
    <location>
        <position position="69"/>
    </location>
</feature>
<evidence type="ECO:0000256" key="1">
    <source>
        <dbReference type="SAM" id="MobiDB-lite"/>
    </source>
</evidence>